<feature type="region of interest" description="Disordered" evidence="1">
    <location>
        <begin position="1"/>
        <end position="49"/>
    </location>
</feature>
<feature type="compositionally biased region" description="Polar residues" evidence="1">
    <location>
        <begin position="1"/>
        <end position="17"/>
    </location>
</feature>
<feature type="region of interest" description="Disordered" evidence="1">
    <location>
        <begin position="62"/>
        <end position="85"/>
    </location>
</feature>
<dbReference type="AlphaFoldDB" id="A0A5B7FE30"/>
<dbReference type="Proteomes" id="UP000324222">
    <property type="component" value="Unassembled WGS sequence"/>
</dbReference>
<keyword evidence="3" id="KW-1185">Reference proteome</keyword>
<evidence type="ECO:0000313" key="3">
    <source>
        <dbReference type="Proteomes" id="UP000324222"/>
    </source>
</evidence>
<protein>
    <submittedName>
        <fullName evidence="2">Uncharacterized protein</fullName>
    </submittedName>
</protein>
<proteinExistence type="predicted"/>
<accession>A0A5B7FE30</accession>
<sequence>MVLNLSLTSSHTRTSEPLISADARRQVDKAGSECSGSRLPPRPPPDSGTLNVLATSVRIPGGEMSAAGVPRRGRRRVAPAAAGSA</sequence>
<organism evidence="2 3">
    <name type="scientific">Portunus trituberculatus</name>
    <name type="common">Swimming crab</name>
    <name type="synonym">Neptunus trituberculatus</name>
    <dbReference type="NCBI Taxonomy" id="210409"/>
    <lineage>
        <taxon>Eukaryota</taxon>
        <taxon>Metazoa</taxon>
        <taxon>Ecdysozoa</taxon>
        <taxon>Arthropoda</taxon>
        <taxon>Crustacea</taxon>
        <taxon>Multicrustacea</taxon>
        <taxon>Malacostraca</taxon>
        <taxon>Eumalacostraca</taxon>
        <taxon>Eucarida</taxon>
        <taxon>Decapoda</taxon>
        <taxon>Pleocyemata</taxon>
        <taxon>Brachyura</taxon>
        <taxon>Eubrachyura</taxon>
        <taxon>Portunoidea</taxon>
        <taxon>Portunidae</taxon>
        <taxon>Portuninae</taxon>
        <taxon>Portunus</taxon>
    </lineage>
</organism>
<feature type="compositionally biased region" description="Basic and acidic residues" evidence="1">
    <location>
        <begin position="22"/>
        <end position="31"/>
    </location>
</feature>
<gene>
    <name evidence="2" type="ORF">E2C01_038400</name>
</gene>
<evidence type="ECO:0000313" key="2">
    <source>
        <dbReference type="EMBL" id="MPC44722.1"/>
    </source>
</evidence>
<reference evidence="2 3" key="1">
    <citation type="submission" date="2019-05" db="EMBL/GenBank/DDBJ databases">
        <title>Another draft genome of Portunus trituberculatus and its Hox gene families provides insights of decapod evolution.</title>
        <authorList>
            <person name="Jeong J.-H."/>
            <person name="Song I."/>
            <person name="Kim S."/>
            <person name="Choi T."/>
            <person name="Kim D."/>
            <person name="Ryu S."/>
            <person name="Kim W."/>
        </authorList>
    </citation>
    <scope>NUCLEOTIDE SEQUENCE [LARGE SCALE GENOMIC DNA]</scope>
    <source>
        <tissue evidence="2">Muscle</tissue>
    </source>
</reference>
<evidence type="ECO:0000256" key="1">
    <source>
        <dbReference type="SAM" id="MobiDB-lite"/>
    </source>
</evidence>
<name>A0A5B7FE30_PORTR</name>
<dbReference type="EMBL" id="VSRR010006408">
    <property type="protein sequence ID" value="MPC44722.1"/>
    <property type="molecule type" value="Genomic_DNA"/>
</dbReference>
<comment type="caution">
    <text evidence="2">The sequence shown here is derived from an EMBL/GenBank/DDBJ whole genome shotgun (WGS) entry which is preliminary data.</text>
</comment>